<dbReference type="EMBL" id="AWWV01016306">
    <property type="protein sequence ID" value="OMO50020.1"/>
    <property type="molecule type" value="Genomic_DNA"/>
</dbReference>
<proteinExistence type="predicted"/>
<accession>A0A1R3FW99</accession>
<evidence type="ECO:0000313" key="1">
    <source>
        <dbReference type="EMBL" id="OMO50020.1"/>
    </source>
</evidence>
<dbReference type="AlphaFoldDB" id="A0A1R3FW99"/>
<reference evidence="1 2" key="1">
    <citation type="submission" date="2013-09" db="EMBL/GenBank/DDBJ databases">
        <title>Corchorus capsularis genome sequencing.</title>
        <authorList>
            <person name="Alam M."/>
            <person name="Haque M.S."/>
            <person name="Islam M.S."/>
            <person name="Emdad E.M."/>
            <person name="Islam M.M."/>
            <person name="Ahmed B."/>
            <person name="Halim A."/>
            <person name="Hossen Q.M.M."/>
            <person name="Hossain M.Z."/>
            <person name="Ahmed R."/>
            <person name="Khan M.M."/>
            <person name="Islam R."/>
            <person name="Rashid M.M."/>
            <person name="Khan S.A."/>
            <person name="Rahman M.S."/>
            <person name="Alam M."/>
        </authorList>
    </citation>
    <scope>NUCLEOTIDE SEQUENCE [LARGE SCALE GENOMIC DNA]</scope>
    <source>
        <strain evidence="2">cv. CVL-1</strain>
        <tissue evidence="1">Whole seedling</tissue>
    </source>
</reference>
<gene>
    <name evidence="1" type="ORF">CCACVL1_30691</name>
</gene>
<protein>
    <submittedName>
        <fullName evidence="1">Uncharacterized protein</fullName>
    </submittedName>
</protein>
<name>A0A1R3FW99_COCAP</name>
<sequence length="44" mass="5104">MDGQLQFNHRPMDLHVRPKYGKIAKRRMGNGPPWSMAQALQVNQ</sequence>
<dbReference type="Gramene" id="OMO50020">
    <property type="protein sequence ID" value="OMO50020"/>
    <property type="gene ID" value="CCACVL1_30691"/>
</dbReference>
<keyword evidence="2" id="KW-1185">Reference proteome</keyword>
<comment type="caution">
    <text evidence="1">The sequence shown here is derived from an EMBL/GenBank/DDBJ whole genome shotgun (WGS) entry which is preliminary data.</text>
</comment>
<dbReference type="Proteomes" id="UP000188268">
    <property type="component" value="Unassembled WGS sequence"/>
</dbReference>
<evidence type="ECO:0000313" key="2">
    <source>
        <dbReference type="Proteomes" id="UP000188268"/>
    </source>
</evidence>
<organism evidence="1 2">
    <name type="scientific">Corchorus capsularis</name>
    <name type="common">Jute</name>
    <dbReference type="NCBI Taxonomy" id="210143"/>
    <lineage>
        <taxon>Eukaryota</taxon>
        <taxon>Viridiplantae</taxon>
        <taxon>Streptophyta</taxon>
        <taxon>Embryophyta</taxon>
        <taxon>Tracheophyta</taxon>
        <taxon>Spermatophyta</taxon>
        <taxon>Magnoliopsida</taxon>
        <taxon>eudicotyledons</taxon>
        <taxon>Gunneridae</taxon>
        <taxon>Pentapetalae</taxon>
        <taxon>rosids</taxon>
        <taxon>malvids</taxon>
        <taxon>Malvales</taxon>
        <taxon>Malvaceae</taxon>
        <taxon>Grewioideae</taxon>
        <taxon>Apeibeae</taxon>
        <taxon>Corchorus</taxon>
    </lineage>
</organism>